<keyword evidence="10" id="KW-1185">Reference proteome</keyword>
<name>A0A1L9PM33_ASPVE</name>
<dbReference type="STRING" id="1036611.A0A1L9PM33"/>
<evidence type="ECO:0000313" key="9">
    <source>
        <dbReference type="EMBL" id="OJJ02532.1"/>
    </source>
</evidence>
<evidence type="ECO:0000256" key="6">
    <source>
        <dbReference type="ARBA" id="ARBA00023274"/>
    </source>
</evidence>
<dbReference type="EMBL" id="KV878129">
    <property type="protein sequence ID" value="OJJ02532.1"/>
    <property type="molecule type" value="Genomic_DNA"/>
</dbReference>
<keyword evidence="6" id="KW-0687">Ribonucleoprotein</keyword>
<comment type="subcellular location">
    <subcellularLocation>
        <location evidence="1">Mitochondrion</location>
    </subcellularLocation>
</comment>
<dbReference type="RefSeq" id="XP_040668294.1">
    <property type="nucleotide sequence ID" value="XM_040812486.1"/>
</dbReference>
<keyword evidence="5" id="KW-0496">Mitochondrion</keyword>
<dbReference type="GO" id="GO:0005763">
    <property type="term" value="C:mitochondrial small ribosomal subunit"/>
    <property type="evidence" value="ECO:0007669"/>
    <property type="project" value="TreeGrafter"/>
</dbReference>
<dbReference type="InterPro" id="IPR019368">
    <property type="entry name" value="Ribosomal_mS29"/>
</dbReference>
<evidence type="ECO:0000313" key="10">
    <source>
        <dbReference type="Proteomes" id="UP000184073"/>
    </source>
</evidence>
<feature type="compositionally biased region" description="Basic and acidic residues" evidence="8">
    <location>
        <begin position="70"/>
        <end position="82"/>
    </location>
</feature>
<keyword evidence="3" id="KW-0809">Transit peptide</keyword>
<gene>
    <name evidence="9" type="ORF">ASPVEDRAFT_42024</name>
</gene>
<dbReference type="PANTHER" id="PTHR12810">
    <property type="entry name" value="MITOCHONDRIAL 28S RIBOSOMAL PROTEIN S29"/>
    <property type="match status" value="1"/>
</dbReference>
<dbReference type="PANTHER" id="PTHR12810:SF0">
    <property type="entry name" value="SMALL RIBOSOMAL SUBUNIT PROTEIN MS29"/>
    <property type="match status" value="1"/>
</dbReference>
<comment type="similarity">
    <text evidence="2">Belongs to the mitochondrion-specific ribosomal protein mS29 family.</text>
</comment>
<evidence type="ECO:0000256" key="7">
    <source>
        <dbReference type="ARBA" id="ARBA00035140"/>
    </source>
</evidence>
<dbReference type="GeneID" id="63727997"/>
<evidence type="ECO:0000256" key="4">
    <source>
        <dbReference type="ARBA" id="ARBA00022980"/>
    </source>
</evidence>
<evidence type="ECO:0000256" key="5">
    <source>
        <dbReference type="ARBA" id="ARBA00023128"/>
    </source>
</evidence>
<dbReference type="OrthoDB" id="274828at2759"/>
<proteinExistence type="inferred from homology"/>
<dbReference type="VEuPathDB" id="FungiDB:ASPVEDRAFT_42024"/>
<protein>
    <recommendedName>
        <fullName evidence="7">Small ribosomal subunit protein mS29</fullName>
    </recommendedName>
</protein>
<accession>A0A1L9PM33</accession>
<sequence>MVSSFCRSCLTRLHQTPRAILSSPTTLPRGPAFHTSAINYANPLKKKAGDQSGPKYREGRSAKIKKKKPVEKTRPPAVGERKAARKRIVLSNPNALEIEGMQELSGETMVDSRLRGTVLALPVPMIDQLRAVQAFKPNQGWSIFRRPGTVLRRETLEMGRAFENISGEGEGKGAVVKKIVTGPKKTGKSVHLLQAMAMGFTKDWVVITVPDARDLVVGITGYAPISDENPDLYVQNEATASLLSRTVTANEKVLSKLNVSQQHPTLPTVKPGMTLADLAKVGVQDQANAWPVFQALWKELTATSATSGLEKNFSPRPPMLVTVDGLGHWMQKSAYRSAKFELIHAHDLVFVRHFLDLLKPGKGTSTLPNGGAILYSTSTSNNPSIHGFDVAVKQVAARHAGVDPSSPEFPLPNAYSYPDPRILEAFNFPKPTVAKEGMLSVQELGGLTRDEARGFLEYFARSGLLRETVSDEWASEKWTLAGGGVIGELEKLGRRVRVAS</sequence>
<dbReference type="Pfam" id="PF10236">
    <property type="entry name" value="DAP3"/>
    <property type="match status" value="1"/>
</dbReference>
<feature type="region of interest" description="Disordered" evidence="8">
    <location>
        <begin position="44"/>
        <end position="83"/>
    </location>
</feature>
<evidence type="ECO:0000256" key="8">
    <source>
        <dbReference type="SAM" id="MobiDB-lite"/>
    </source>
</evidence>
<keyword evidence="4" id="KW-0689">Ribosomal protein</keyword>
<reference evidence="10" key="1">
    <citation type="journal article" date="2017" name="Genome Biol.">
        <title>Comparative genomics reveals high biological diversity and specific adaptations in the industrially and medically important fungal genus Aspergillus.</title>
        <authorList>
            <person name="de Vries R.P."/>
            <person name="Riley R."/>
            <person name="Wiebenga A."/>
            <person name="Aguilar-Osorio G."/>
            <person name="Amillis S."/>
            <person name="Uchima C.A."/>
            <person name="Anderluh G."/>
            <person name="Asadollahi M."/>
            <person name="Askin M."/>
            <person name="Barry K."/>
            <person name="Battaglia E."/>
            <person name="Bayram O."/>
            <person name="Benocci T."/>
            <person name="Braus-Stromeyer S.A."/>
            <person name="Caldana C."/>
            <person name="Canovas D."/>
            <person name="Cerqueira G.C."/>
            <person name="Chen F."/>
            <person name="Chen W."/>
            <person name="Choi C."/>
            <person name="Clum A."/>
            <person name="Dos Santos R.A."/>
            <person name="Damasio A.R."/>
            <person name="Diallinas G."/>
            <person name="Emri T."/>
            <person name="Fekete E."/>
            <person name="Flipphi M."/>
            <person name="Freyberg S."/>
            <person name="Gallo A."/>
            <person name="Gournas C."/>
            <person name="Habgood R."/>
            <person name="Hainaut M."/>
            <person name="Harispe M.L."/>
            <person name="Henrissat B."/>
            <person name="Hilden K.S."/>
            <person name="Hope R."/>
            <person name="Hossain A."/>
            <person name="Karabika E."/>
            <person name="Karaffa L."/>
            <person name="Karanyi Z."/>
            <person name="Krasevec N."/>
            <person name="Kuo A."/>
            <person name="Kusch H."/>
            <person name="LaButti K."/>
            <person name="Lagendijk E.L."/>
            <person name="Lapidus A."/>
            <person name="Levasseur A."/>
            <person name="Lindquist E."/>
            <person name="Lipzen A."/>
            <person name="Logrieco A.F."/>
            <person name="MacCabe A."/>
            <person name="Maekelae M.R."/>
            <person name="Malavazi I."/>
            <person name="Melin P."/>
            <person name="Meyer V."/>
            <person name="Mielnichuk N."/>
            <person name="Miskei M."/>
            <person name="Molnar A.P."/>
            <person name="Mule G."/>
            <person name="Ngan C.Y."/>
            <person name="Orejas M."/>
            <person name="Orosz E."/>
            <person name="Ouedraogo J.P."/>
            <person name="Overkamp K.M."/>
            <person name="Park H.-S."/>
            <person name="Perrone G."/>
            <person name="Piumi F."/>
            <person name="Punt P.J."/>
            <person name="Ram A.F."/>
            <person name="Ramon A."/>
            <person name="Rauscher S."/>
            <person name="Record E."/>
            <person name="Riano-Pachon D.M."/>
            <person name="Robert V."/>
            <person name="Roehrig J."/>
            <person name="Ruller R."/>
            <person name="Salamov A."/>
            <person name="Salih N.S."/>
            <person name="Samson R.A."/>
            <person name="Sandor E."/>
            <person name="Sanguinetti M."/>
            <person name="Schuetze T."/>
            <person name="Sepcic K."/>
            <person name="Shelest E."/>
            <person name="Sherlock G."/>
            <person name="Sophianopoulou V."/>
            <person name="Squina F.M."/>
            <person name="Sun H."/>
            <person name="Susca A."/>
            <person name="Todd R.B."/>
            <person name="Tsang A."/>
            <person name="Unkles S.E."/>
            <person name="van de Wiele N."/>
            <person name="van Rossen-Uffink D."/>
            <person name="Oliveira J.V."/>
            <person name="Vesth T.C."/>
            <person name="Visser J."/>
            <person name="Yu J.-H."/>
            <person name="Zhou M."/>
            <person name="Andersen M.R."/>
            <person name="Archer D.B."/>
            <person name="Baker S.E."/>
            <person name="Benoit I."/>
            <person name="Brakhage A.A."/>
            <person name="Braus G.H."/>
            <person name="Fischer R."/>
            <person name="Frisvad J.C."/>
            <person name="Goldman G.H."/>
            <person name="Houbraken J."/>
            <person name="Oakley B."/>
            <person name="Pocsi I."/>
            <person name="Scazzocchio C."/>
            <person name="Seiboth B."/>
            <person name="vanKuyk P.A."/>
            <person name="Wortman J."/>
            <person name="Dyer P.S."/>
            <person name="Grigoriev I.V."/>
        </authorList>
    </citation>
    <scope>NUCLEOTIDE SEQUENCE [LARGE SCALE GENOMIC DNA]</scope>
    <source>
        <strain evidence="10">CBS 583.65</strain>
    </source>
</reference>
<dbReference type="Proteomes" id="UP000184073">
    <property type="component" value="Unassembled WGS sequence"/>
</dbReference>
<dbReference type="AlphaFoldDB" id="A0A1L9PM33"/>
<evidence type="ECO:0000256" key="2">
    <source>
        <dbReference type="ARBA" id="ARBA00009863"/>
    </source>
</evidence>
<evidence type="ECO:0000256" key="3">
    <source>
        <dbReference type="ARBA" id="ARBA00022946"/>
    </source>
</evidence>
<organism evidence="9 10">
    <name type="scientific">Aspergillus versicolor CBS 583.65</name>
    <dbReference type="NCBI Taxonomy" id="1036611"/>
    <lineage>
        <taxon>Eukaryota</taxon>
        <taxon>Fungi</taxon>
        <taxon>Dikarya</taxon>
        <taxon>Ascomycota</taxon>
        <taxon>Pezizomycotina</taxon>
        <taxon>Eurotiomycetes</taxon>
        <taxon>Eurotiomycetidae</taxon>
        <taxon>Eurotiales</taxon>
        <taxon>Aspergillaceae</taxon>
        <taxon>Aspergillus</taxon>
        <taxon>Aspergillus subgen. Nidulantes</taxon>
    </lineage>
</organism>
<evidence type="ECO:0000256" key="1">
    <source>
        <dbReference type="ARBA" id="ARBA00004173"/>
    </source>
</evidence>
<dbReference type="GO" id="GO:0003735">
    <property type="term" value="F:structural constituent of ribosome"/>
    <property type="evidence" value="ECO:0007669"/>
    <property type="project" value="TreeGrafter"/>
</dbReference>